<evidence type="ECO:0000256" key="5">
    <source>
        <dbReference type="ARBA" id="ARBA00024741"/>
    </source>
</evidence>
<evidence type="ECO:0000256" key="2">
    <source>
        <dbReference type="ARBA" id="ARBA00020672"/>
    </source>
</evidence>
<dbReference type="Proteomes" id="UP000030854">
    <property type="component" value="Unassembled WGS sequence"/>
</dbReference>
<dbReference type="STRING" id="52586.A0A0B1P7D6"/>
<feature type="active site" evidence="8">
    <location>
        <position position="245"/>
    </location>
</feature>
<feature type="region of interest" description="Disordered" evidence="9">
    <location>
        <begin position="1"/>
        <end position="59"/>
    </location>
</feature>
<dbReference type="OMA" id="VMVCHHG"/>
<evidence type="ECO:0000256" key="9">
    <source>
        <dbReference type="SAM" id="MobiDB-lite"/>
    </source>
</evidence>
<dbReference type="PANTHER" id="PTHR14189:SF0">
    <property type="entry name" value="PROTEIN PHOSPHATASE METHYLESTERASE 1"/>
    <property type="match status" value="1"/>
</dbReference>
<reference evidence="11 12" key="1">
    <citation type="journal article" date="2014" name="BMC Genomics">
        <title>Adaptive genomic structural variation in the grape powdery mildew pathogen, Erysiphe necator.</title>
        <authorList>
            <person name="Jones L."/>
            <person name="Riaz S."/>
            <person name="Morales-Cruz A."/>
            <person name="Amrine K.C."/>
            <person name="McGuire B."/>
            <person name="Gubler W.D."/>
            <person name="Walker M.A."/>
            <person name="Cantu D."/>
        </authorList>
    </citation>
    <scope>NUCLEOTIDE SEQUENCE [LARGE SCALE GENOMIC DNA]</scope>
    <source>
        <strain evidence="12">c</strain>
    </source>
</reference>
<comment type="catalytic activity">
    <reaction evidence="6">
        <text>[phosphatase 2A protein]-C-terminal L-leucine methyl ester + H2O = [phosphatase 2A protein]-C-terminal L-leucine + methanol + H(+)</text>
        <dbReference type="Rhea" id="RHEA:48548"/>
        <dbReference type="Rhea" id="RHEA-COMP:12134"/>
        <dbReference type="Rhea" id="RHEA-COMP:12135"/>
        <dbReference type="ChEBI" id="CHEBI:15377"/>
        <dbReference type="ChEBI" id="CHEBI:15378"/>
        <dbReference type="ChEBI" id="CHEBI:17790"/>
        <dbReference type="ChEBI" id="CHEBI:90516"/>
        <dbReference type="ChEBI" id="CHEBI:90517"/>
        <dbReference type="EC" id="3.1.1.89"/>
    </reaction>
</comment>
<evidence type="ECO:0000256" key="3">
    <source>
        <dbReference type="ARBA" id="ARBA00022487"/>
    </source>
</evidence>
<keyword evidence="12" id="KW-1185">Reference proteome</keyword>
<keyword evidence="3 7" id="KW-0719">Serine esterase</keyword>
<dbReference type="InterPro" id="IPR029058">
    <property type="entry name" value="AB_hydrolase_fold"/>
</dbReference>
<comment type="similarity">
    <text evidence="1 7">Belongs to the AB hydrolase superfamily.</text>
</comment>
<dbReference type="InterPro" id="IPR000073">
    <property type="entry name" value="AB_hydrolase_1"/>
</dbReference>
<dbReference type="SUPFAM" id="SSF53474">
    <property type="entry name" value="alpha/beta-Hydrolases"/>
    <property type="match status" value="1"/>
</dbReference>
<evidence type="ECO:0000256" key="1">
    <source>
        <dbReference type="ARBA" id="ARBA00008645"/>
    </source>
</evidence>
<sequence length="415" mass="46088">MSGFQRSFAKSKLSSFSTLDELSDEEESKDSNLEHQKQQLGLNIDQQEDEESLSGSSVASTTTIKPILKSQDDSTSSSSISRPLVGSVKKRVFTPLTWASFFEREFYIESETNSIKVTHHAYIILPVNDKAPLFVMHHGAGSSGLSFAQLAIEIRKKLPSAGILSIDARGHGLTKISPTPVVIDLSLDILSEDLLLIIDQTRKKFMWKEIPPLVLVGHSLGGAVITNIAKSTRLDGNLLCFAVIDVVEGSAIDALKSMQTYLFSRPSNFNSLDSAIEWHIHSRTIRNPKSAQVSVPALLKDIADSSYSWSWRTDLAATQPFWESWFSGMSKKFLEGRASKLLLLAGTDRLDTELMIGQMQGKFALQIFPEAGHFIHEDLPERVALVIVDFYNRNNRRALVLPPKVDDMLRAGKKI</sequence>
<evidence type="ECO:0000313" key="11">
    <source>
        <dbReference type="EMBL" id="KHJ32589.1"/>
    </source>
</evidence>
<proteinExistence type="inferred from homology"/>
<comment type="function">
    <text evidence="5">Demethylates proteins that have been reversibly carboxymethylated. Demethylates the phosphatase PP2A catalytic subunit.</text>
</comment>
<dbReference type="FunFam" id="3.40.50.1820:FF:000186">
    <property type="entry name" value="Protein phosphatase methylesterase 1"/>
    <property type="match status" value="1"/>
</dbReference>
<evidence type="ECO:0000313" key="12">
    <source>
        <dbReference type="Proteomes" id="UP000030854"/>
    </source>
</evidence>
<evidence type="ECO:0000256" key="7">
    <source>
        <dbReference type="PIRNR" id="PIRNR022950"/>
    </source>
</evidence>
<dbReference type="PIRSF" id="PIRSF022950">
    <property type="entry name" value="PPase_methylesterase_euk"/>
    <property type="match status" value="1"/>
</dbReference>
<dbReference type="GO" id="GO:0051723">
    <property type="term" value="F:protein methylesterase activity"/>
    <property type="evidence" value="ECO:0007669"/>
    <property type="project" value="UniProtKB-EC"/>
</dbReference>
<name>A0A0B1P7D6_UNCNE</name>
<dbReference type="AlphaFoldDB" id="A0A0B1P7D6"/>
<dbReference type="InterPro" id="IPR016812">
    <property type="entry name" value="PPase_methylesterase_euk"/>
</dbReference>
<dbReference type="EC" id="3.1.1.-" evidence="7"/>
<dbReference type="EMBL" id="JNVN01001965">
    <property type="protein sequence ID" value="KHJ32589.1"/>
    <property type="molecule type" value="Genomic_DNA"/>
</dbReference>
<dbReference type="PANTHER" id="PTHR14189">
    <property type="entry name" value="PROTEIN PHOSPHATASE METHYLESTERASE-1 RELATED"/>
    <property type="match status" value="1"/>
</dbReference>
<evidence type="ECO:0000256" key="6">
    <source>
        <dbReference type="ARBA" id="ARBA00049203"/>
    </source>
</evidence>
<evidence type="ECO:0000256" key="8">
    <source>
        <dbReference type="PIRSR" id="PIRSR022950-1"/>
    </source>
</evidence>
<feature type="active site" evidence="8">
    <location>
        <position position="373"/>
    </location>
</feature>
<dbReference type="Gene3D" id="3.40.50.1820">
    <property type="entry name" value="alpha/beta hydrolase"/>
    <property type="match status" value="1"/>
</dbReference>
<protein>
    <recommendedName>
        <fullName evidence="2 7">Protein phosphatase methylesterase 1</fullName>
        <shortName evidence="7">PME-1</shortName>
        <ecNumber evidence="7">3.1.1.-</ecNumber>
    </recommendedName>
</protein>
<feature type="active site" evidence="8">
    <location>
        <position position="219"/>
    </location>
</feature>
<comment type="caution">
    <text evidence="11">The sequence shown here is derived from an EMBL/GenBank/DDBJ whole genome shotgun (WGS) entry which is preliminary data.</text>
</comment>
<keyword evidence="4 7" id="KW-0378">Hydrolase</keyword>
<feature type="domain" description="AB hydrolase-1" evidence="10">
    <location>
        <begin position="134"/>
        <end position="384"/>
    </location>
</feature>
<dbReference type="Pfam" id="PF12697">
    <property type="entry name" value="Abhydrolase_6"/>
    <property type="match status" value="1"/>
</dbReference>
<dbReference type="HOGENOM" id="CLU_024818_3_0_1"/>
<accession>A0A0B1P7D6</accession>
<evidence type="ECO:0000256" key="4">
    <source>
        <dbReference type="ARBA" id="ARBA00022801"/>
    </source>
</evidence>
<gene>
    <name evidence="11" type="ORF">EV44_g6355</name>
</gene>
<organism evidence="11 12">
    <name type="scientific">Uncinula necator</name>
    <name type="common">Grape powdery mildew</name>
    <dbReference type="NCBI Taxonomy" id="52586"/>
    <lineage>
        <taxon>Eukaryota</taxon>
        <taxon>Fungi</taxon>
        <taxon>Dikarya</taxon>
        <taxon>Ascomycota</taxon>
        <taxon>Pezizomycotina</taxon>
        <taxon>Leotiomycetes</taxon>
        <taxon>Erysiphales</taxon>
        <taxon>Erysiphaceae</taxon>
        <taxon>Erysiphe</taxon>
    </lineage>
</organism>
<evidence type="ECO:0000259" key="10">
    <source>
        <dbReference type="Pfam" id="PF12697"/>
    </source>
</evidence>